<sequence length="225" mass="23610">MAAACGAQGSGSCSPCGGGPAGSQQRRRYDGAALAGAERARNSIPGPGECGGATVLHPGLCLGPASLRTGEKVLVSLTHHQDGSIGEEEDEKSLRSQRDPSQAFQLLPPEAQWLQPARTQQSLHTRVGPQAPCTLGSLGAPVRLGSLVSGTSLPADRPETELRGPSHPSPHRPRTLPGPRGSGDQKCWIDSEPSKQRHSRLNHLSGGKAKFWPAVQPLTLQVQRT</sequence>
<feature type="region of interest" description="Disordered" evidence="1">
    <location>
        <begin position="1"/>
        <end position="45"/>
    </location>
</feature>
<dbReference type="Proteomes" id="UP001652662">
    <property type="component" value="Chromosome 9"/>
</dbReference>
<evidence type="ECO:0000313" key="3">
    <source>
        <dbReference type="RefSeq" id="XP_070488543.1"/>
    </source>
</evidence>
<evidence type="ECO:0000256" key="1">
    <source>
        <dbReference type="SAM" id="MobiDB-lite"/>
    </source>
</evidence>
<dbReference type="GeneID" id="103558257"/>
<name>A0ABM4QGH5_EQUPR</name>
<feature type="region of interest" description="Disordered" evidence="1">
    <location>
        <begin position="146"/>
        <end position="208"/>
    </location>
</feature>
<gene>
    <name evidence="3" type="primary">LOC103558257</name>
</gene>
<accession>A0ABM4QGH5</accession>
<protein>
    <submittedName>
        <fullName evidence="3">Zinc finger and SCAN domain-containing protein 1-like</fullName>
    </submittedName>
</protein>
<reference evidence="3" key="1">
    <citation type="submission" date="2025-08" db="UniProtKB">
        <authorList>
            <consortium name="RefSeq"/>
        </authorList>
    </citation>
    <scope>IDENTIFICATION</scope>
    <source>
        <tissue evidence="3">Blood</tissue>
    </source>
</reference>
<feature type="compositionally biased region" description="Low complexity" evidence="1">
    <location>
        <begin position="1"/>
        <end position="15"/>
    </location>
</feature>
<keyword evidence="2" id="KW-1185">Reference proteome</keyword>
<dbReference type="RefSeq" id="XP_070488543.1">
    <property type="nucleotide sequence ID" value="XM_070632442.1"/>
</dbReference>
<proteinExistence type="predicted"/>
<evidence type="ECO:0000313" key="2">
    <source>
        <dbReference type="Proteomes" id="UP001652662"/>
    </source>
</evidence>
<feature type="region of interest" description="Disordered" evidence="1">
    <location>
        <begin position="79"/>
        <end position="101"/>
    </location>
</feature>
<organism evidence="2 3">
    <name type="scientific">Equus przewalskii</name>
    <name type="common">Przewalski's horse</name>
    <name type="synonym">Equus caballus przewalskii</name>
    <dbReference type="NCBI Taxonomy" id="9798"/>
    <lineage>
        <taxon>Eukaryota</taxon>
        <taxon>Metazoa</taxon>
        <taxon>Chordata</taxon>
        <taxon>Craniata</taxon>
        <taxon>Vertebrata</taxon>
        <taxon>Euteleostomi</taxon>
        <taxon>Mammalia</taxon>
        <taxon>Eutheria</taxon>
        <taxon>Laurasiatheria</taxon>
        <taxon>Perissodactyla</taxon>
        <taxon>Equidae</taxon>
        <taxon>Equus</taxon>
    </lineage>
</organism>